<proteinExistence type="predicted"/>
<accession>A0ABS7PZ05</accession>
<reference evidence="3 4" key="1">
    <citation type="submission" date="2021-08" db="EMBL/GenBank/DDBJ databases">
        <title>WGS of actinomycetes from Thailand.</title>
        <authorList>
            <person name="Thawai C."/>
        </authorList>
    </citation>
    <scope>NUCLEOTIDE SEQUENCE [LARGE SCALE GENOMIC DNA]</scope>
    <source>
        <strain evidence="3 4">PLK6-54</strain>
    </source>
</reference>
<keyword evidence="2" id="KW-0812">Transmembrane</keyword>
<keyword evidence="2" id="KW-0472">Membrane</keyword>
<comment type="caution">
    <text evidence="3">The sequence shown here is derived from an EMBL/GenBank/DDBJ whole genome shotgun (WGS) entry which is preliminary data.</text>
</comment>
<sequence length="219" mass="22919">MIRDHDDDLQALRRALPVPAERDFPAGRRHQREEHLMTSWLDMSHGAPERGRLAVRVGVPVAVAAAAVAAVVAVSTTGTGSPAPGGHPSAVHEPAARVPARAGASSSTGPLGITTAAYTLTRQQPGDRVRITLHPSAAGEVDPAQLQRDLASLGIHAKVTRGEPRTYPRVYNLAERAANGDYVATVLPELTGRFPEVIVFSENSPASDVLTVSVAATAG</sequence>
<protein>
    <recommendedName>
        <fullName evidence="5">LytR/CpsA/Psr regulator C-terminal domain-containing protein</fullName>
    </recommendedName>
</protein>
<evidence type="ECO:0008006" key="5">
    <source>
        <dbReference type="Google" id="ProtNLM"/>
    </source>
</evidence>
<gene>
    <name evidence="3" type="ORF">K7862_00515</name>
</gene>
<feature type="region of interest" description="Disordered" evidence="1">
    <location>
        <begin position="77"/>
        <end position="111"/>
    </location>
</feature>
<dbReference type="EMBL" id="JAINZZ010000001">
    <property type="protein sequence ID" value="MBY8876125.1"/>
    <property type="molecule type" value="Genomic_DNA"/>
</dbReference>
<feature type="compositionally biased region" description="Low complexity" evidence="1">
    <location>
        <begin position="77"/>
        <end position="89"/>
    </location>
</feature>
<dbReference type="Proteomes" id="UP000778578">
    <property type="component" value="Unassembled WGS sequence"/>
</dbReference>
<organism evidence="3 4">
    <name type="scientific">Actinacidiphila acidipaludis</name>
    <dbReference type="NCBI Taxonomy" id="2873382"/>
    <lineage>
        <taxon>Bacteria</taxon>
        <taxon>Bacillati</taxon>
        <taxon>Actinomycetota</taxon>
        <taxon>Actinomycetes</taxon>
        <taxon>Kitasatosporales</taxon>
        <taxon>Streptomycetaceae</taxon>
        <taxon>Actinacidiphila</taxon>
    </lineage>
</organism>
<evidence type="ECO:0000313" key="3">
    <source>
        <dbReference type="EMBL" id="MBY8876125.1"/>
    </source>
</evidence>
<name>A0ABS7PZ05_9ACTN</name>
<evidence type="ECO:0000256" key="1">
    <source>
        <dbReference type="SAM" id="MobiDB-lite"/>
    </source>
</evidence>
<evidence type="ECO:0000313" key="4">
    <source>
        <dbReference type="Proteomes" id="UP000778578"/>
    </source>
</evidence>
<keyword evidence="2" id="KW-1133">Transmembrane helix</keyword>
<feature type="transmembrane region" description="Helical" evidence="2">
    <location>
        <begin position="53"/>
        <end position="74"/>
    </location>
</feature>
<keyword evidence="4" id="KW-1185">Reference proteome</keyword>
<evidence type="ECO:0000256" key="2">
    <source>
        <dbReference type="SAM" id="Phobius"/>
    </source>
</evidence>
<dbReference type="RefSeq" id="WP_222959407.1">
    <property type="nucleotide sequence ID" value="NZ_JAINZZ010000001.1"/>
</dbReference>